<sequence length="183" mass="19615">MARWIALFRGINVGKAKRIAMAELRTLLETELGHSEVSTLLNSGNVVFSATGRPTAIKLAAAIETAIEQHLGVQSKTTVISAAQLDAMLAAMPWDDADEIASRLLVAVLREPDSEATSAALKQLGEKDWAPDGFAIGPGVAYLRCEPGILDSKLAPAFEKLFKDRATSRNWATMKKLQALANG</sequence>
<dbReference type="Gene3D" id="3.30.70.1280">
    <property type="entry name" value="SP0830-like domains"/>
    <property type="match status" value="1"/>
</dbReference>
<comment type="caution">
    <text evidence="1">The sequence shown here is derived from an EMBL/GenBank/DDBJ whole genome shotgun (WGS) entry which is preliminary data.</text>
</comment>
<proteinExistence type="predicted"/>
<dbReference type="SUPFAM" id="SSF160379">
    <property type="entry name" value="SP0830-like"/>
    <property type="match status" value="1"/>
</dbReference>
<dbReference type="Pfam" id="PF08002">
    <property type="entry name" value="DUF1697"/>
    <property type="match status" value="1"/>
</dbReference>
<dbReference type="InterPro" id="IPR012545">
    <property type="entry name" value="DUF1697"/>
</dbReference>
<protein>
    <submittedName>
        <fullName evidence="1">DUF1697 domain-containing protein</fullName>
    </submittedName>
</protein>
<dbReference type="PIRSF" id="PIRSF008502">
    <property type="entry name" value="UCP008502"/>
    <property type="match status" value="1"/>
</dbReference>
<organism evidence="1 2">
    <name type="scientific">Ideonella azotifigens</name>
    <dbReference type="NCBI Taxonomy" id="513160"/>
    <lineage>
        <taxon>Bacteria</taxon>
        <taxon>Pseudomonadati</taxon>
        <taxon>Pseudomonadota</taxon>
        <taxon>Betaproteobacteria</taxon>
        <taxon>Burkholderiales</taxon>
        <taxon>Sphaerotilaceae</taxon>
        <taxon>Ideonella</taxon>
    </lineage>
</organism>
<evidence type="ECO:0000313" key="1">
    <source>
        <dbReference type="EMBL" id="GAA0746147.1"/>
    </source>
</evidence>
<name>A0ABP3V5K7_9BURK</name>
<dbReference type="RefSeq" id="WP_141287468.1">
    <property type="nucleotide sequence ID" value="NZ_BAAAEW010000006.1"/>
</dbReference>
<evidence type="ECO:0000313" key="2">
    <source>
        <dbReference type="Proteomes" id="UP001500279"/>
    </source>
</evidence>
<keyword evidence="2" id="KW-1185">Reference proteome</keyword>
<dbReference type="PANTHER" id="PTHR36439:SF1">
    <property type="entry name" value="DUF1697 DOMAIN-CONTAINING PROTEIN"/>
    <property type="match status" value="1"/>
</dbReference>
<gene>
    <name evidence="1" type="ORF">GCM10009107_13320</name>
</gene>
<dbReference type="PANTHER" id="PTHR36439">
    <property type="entry name" value="BLL4334 PROTEIN"/>
    <property type="match status" value="1"/>
</dbReference>
<dbReference type="EMBL" id="BAAAEW010000006">
    <property type="protein sequence ID" value="GAA0746147.1"/>
    <property type="molecule type" value="Genomic_DNA"/>
</dbReference>
<accession>A0ABP3V5K7</accession>
<reference evidence="2" key="1">
    <citation type="journal article" date="2019" name="Int. J. Syst. Evol. Microbiol.">
        <title>The Global Catalogue of Microorganisms (GCM) 10K type strain sequencing project: providing services to taxonomists for standard genome sequencing and annotation.</title>
        <authorList>
            <consortium name="The Broad Institute Genomics Platform"/>
            <consortium name="The Broad Institute Genome Sequencing Center for Infectious Disease"/>
            <person name="Wu L."/>
            <person name="Ma J."/>
        </authorList>
    </citation>
    <scope>NUCLEOTIDE SEQUENCE [LARGE SCALE GENOMIC DNA]</scope>
    <source>
        <strain evidence="2">JCM 15503</strain>
    </source>
</reference>
<dbReference type="Proteomes" id="UP001500279">
    <property type="component" value="Unassembled WGS sequence"/>
</dbReference>